<gene>
    <name evidence="1" type="ORF">PAXRUDRAFT_180357</name>
</gene>
<organism evidence="1 2">
    <name type="scientific">Paxillus rubicundulus Ve08.2h10</name>
    <dbReference type="NCBI Taxonomy" id="930991"/>
    <lineage>
        <taxon>Eukaryota</taxon>
        <taxon>Fungi</taxon>
        <taxon>Dikarya</taxon>
        <taxon>Basidiomycota</taxon>
        <taxon>Agaricomycotina</taxon>
        <taxon>Agaricomycetes</taxon>
        <taxon>Agaricomycetidae</taxon>
        <taxon>Boletales</taxon>
        <taxon>Paxilineae</taxon>
        <taxon>Paxillaceae</taxon>
        <taxon>Paxillus</taxon>
    </lineage>
</organism>
<feature type="non-terminal residue" evidence="1">
    <location>
        <position position="1"/>
    </location>
</feature>
<dbReference type="EMBL" id="KN830643">
    <property type="protein sequence ID" value="KIK72599.1"/>
    <property type="molecule type" value="Genomic_DNA"/>
</dbReference>
<feature type="non-terminal residue" evidence="1">
    <location>
        <position position="245"/>
    </location>
</feature>
<dbReference type="Proteomes" id="UP000054538">
    <property type="component" value="Unassembled WGS sequence"/>
</dbReference>
<name>A0A0D0CYP9_9AGAM</name>
<evidence type="ECO:0000313" key="1">
    <source>
        <dbReference type="EMBL" id="KIK72599.1"/>
    </source>
</evidence>
<dbReference type="AlphaFoldDB" id="A0A0D0CYP9"/>
<dbReference type="InParanoid" id="A0A0D0CYP9"/>
<dbReference type="OrthoDB" id="2710521at2759"/>
<protein>
    <submittedName>
        <fullName evidence="1">Uncharacterized protein</fullName>
    </submittedName>
</protein>
<keyword evidence="2" id="KW-1185">Reference proteome</keyword>
<dbReference type="HOGENOM" id="CLU_099299_0_0_1"/>
<reference evidence="2" key="2">
    <citation type="submission" date="2015-01" db="EMBL/GenBank/DDBJ databases">
        <title>Evolutionary Origins and Diversification of the Mycorrhizal Mutualists.</title>
        <authorList>
            <consortium name="DOE Joint Genome Institute"/>
            <consortium name="Mycorrhizal Genomics Consortium"/>
            <person name="Kohler A."/>
            <person name="Kuo A."/>
            <person name="Nagy L.G."/>
            <person name="Floudas D."/>
            <person name="Copeland A."/>
            <person name="Barry K.W."/>
            <person name="Cichocki N."/>
            <person name="Veneault-Fourrey C."/>
            <person name="LaButti K."/>
            <person name="Lindquist E.A."/>
            <person name="Lipzen A."/>
            <person name="Lundell T."/>
            <person name="Morin E."/>
            <person name="Murat C."/>
            <person name="Riley R."/>
            <person name="Ohm R."/>
            <person name="Sun H."/>
            <person name="Tunlid A."/>
            <person name="Henrissat B."/>
            <person name="Grigoriev I.V."/>
            <person name="Hibbett D.S."/>
            <person name="Martin F."/>
        </authorList>
    </citation>
    <scope>NUCLEOTIDE SEQUENCE [LARGE SCALE GENOMIC DNA]</scope>
    <source>
        <strain evidence="2">Ve08.2h10</strain>
    </source>
</reference>
<reference evidence="1 2" key="1">
    <citation type="submission" date="2014-04" db="EMBL/GenBank/DDBJ databases">
        <authorList>
            <consortium name="DOE Joint Genome Institute"/>
            <person name="Kuo A."/>
            <person name="Kohler A."/>
            <person name="Jargeat P."/>
            <person name="Nagy L.G."/>
            <person name="Floudas D."/>
            <person name="Copeland A."/>
            <person name="Barry K.W."/>
            <person name="Cichocki N."/>
            <person name="Veneault-Fourrey C."/>
            <person name="LaButti K."/>
            <person name="Lindquist E.A."/>
            <person name="Lipzen A."/>
            <person name="Lundell T."/>
            <person name="Morin E."/>
            <person name="Murat C."/>
            <person name="Sun H."/>
            <person name="Tunlid A."/>
            <person name="Henrissat B."/>
            <person name="Grigoriev I.V."/>
            <person name="Hibbett D.S."/>
            <person name="Martin F."/>
            <person name="Nordberg H.P."/>
            <person name="Cantor M.N."/>
            <person name="Hua S.X."/>
        </authorList>
    </citation>
    <scope>NUCLEOTIDE SEQUENCE [LARGE SCALE GENOMIC DNA]</scope>
    <source>
        <strain evidence="1 2">Ve08.2h10</strain>
    </source>
</reference>
<sequence length="245" mass="27117">PPSPGHSLVRGSHHPVLKVAGPRTSWRFWYPSRGGQPEMTTVYAAEALYPHAAASDPSQPAQVPPQWETIPGDYLTHSVLLDIPSCTPTDDNHDDAPNKNLDDRGRGAFCGPCSMFFHRRSTPRPNLRDPGVHDSGVEIGELRLRREDEQTLTAVMSTHPATSIAKAEQGTQCGHNEHRSAHNTAIEVERLRTEAAGLRLEAERLRIEEAAASRAHELLILNRQIELARIHAGYPALVPIDSRRR</sequence>
<evidence type="ECO:0000313" key="2">
    <source>
        <dbReference type="Proteomes" id="UP000054538"/>
    </source>
</evidence>
<proteinExistence type="predicted"/>
<accession>A0A0D0CYP9</accession>